<evidence type="ECO:0008006" key="3">
    <source>
        <dbReference type="Google" id="ProtNLM"/>
    </source>
</evidence>
<dbReference type="Proteomes" id="UP000616201">
    <property type="component" value="Unassembled WGS sequence"/>
</dbReference>
<dbReference type="EMBL" id="PRDK01000004">
    <property type="protein sequence ID" value="MBE8713360.1"/>
    <property type="molecule type" value="Genomic_DNA"/>
</dbReference>
<organism evidence="1 2">
    <name type="scientific">Sphingobacterium hungaricum</name>
    <dbReference type="NCBI Taxonomy" id="2082723"/>
    <lineage>
        <taxon>Bacteria</taxon>
        <taxon>Pseudomonadati</taxon>
        <taxon>Bacteroidota</taxon>
        <taxon>Sphingobacteriia</taxon>
        <taxon>Sphingobacteriales</taxon>
        <taxon>Sphingobacteriaceae</taxon>
        <taxon>Sphingobacterium</taxon>
    </lineage>
</organism>
<evidence type="ECO:0000313" key="1">
    <source>
        <dbReference type="EMBL" id="MBE8713360.1"/>
    </source>
</evidence>
<sequence length="438" mass="48515">MKNILYMLILPILLIGCKKEDTDLTFGATPEERVSEILAEVKSTLVEAPNGWIVGMGTSGKGGYGFYISFSEDDKLKMLSDYSTASATALVESTYRVKWGSNASLIFDTYNYLTLMQDPVPGVAGGTAARGYQSDIEYNFDRISGDSVIFVGKKYLNPLILVKATQEQQSAYLNAGYPTNINKYRTFFSSNAFTKLAHRSKDYQISFDITNKKVSSTNFSDAGSVATSASFYFSIDAIEVINGLIIDDIVIKRFKINSAGNLIAYDEANTEYPITVEAKPIFPFELYFKHNGVYNSIYTTGSVMPEGVVSDFNQLWAAQLANYQLNSVSMISMTFKLVDPRKAKLEVWFLSGTTQYLADASYDYVITGNTIKLSNYIPSVSNANWGNGWVTTAIKNYFIDAEFELAWVESSTSKSAMIGGLIKKGTPTSFYYGNVNKQ</sequence>
<protein>
    <recommendedName>
        <fullName evidence="3">DUF4302 domain-containing protein</fullName>
    </recommendedName>
</protein>
<accession>A0A928UXU8</accession>
<reference evidence="1" key="1">
    <citation type="submission" date="2018-02" db="EMBL/GenBank/DDBJ databases">
        <authorList>
            <person name="Vasarhelyi B.M."/>
            <person name="Deshmukh S."/>
            <person name="Balint B."/>
            <person name="Kukolya J."/>
        </authorList>
    </citation>
    <scope>NUCLEOTIDE SEQUENCE</scope>
    <source>
        <strain evidence="1">KB22</strain>
    </source>
</reference>
<proteinExistence type="predicted"/>
<dbReference type="Pfam" id="PF14135">
    <property type="entry name" value="DUF4302"/>
    <property type="match status" value="1"/>
</dbReference>
<dbReference type="InterPro" id="IPR025396">
    <property type="entry name" value="DUF4302"/>
</dbReference>
<evidence type="ECO:0000313" key="2">
    <source>
        <dbReference type="Proteomes" id="UP000616201"/>
    </source>
</evidence>
<keyword evidence="2" id="KW-1185">Reference proteome</keyword>
<dbReference type="PROSITE" id="PS51257">
    <property type="entry name" value="PROKAR_LIPOPROTEIN"/>
    <property type="match status" value="1"/>
</dbReference>
<comment type="caution">
    <text evidence="1">The sequence shown here is derived from an EMBL/GenBank/DDBJ whole genome shotgun (WGS) entry which is preliminary data.</text>
</comment>
<name>A0A928UXU8_9SPHI</name>
<gene>
    <name evidence="1" type="ORF">C4F49_06690</name>
</gene>
<dbReference type="AlphaFoldDB" id="A0A928UXU8"/>